<gene>
    <name evidence="4" type="ORF">CLV30_11127</name>
</gene>
<protein>
    <submittedName>
        <fullName evidence="4">Polysaccharide deacetylase</fullName>
    </submittedName>
</protein>
<dbReference type="Pfam" id="PF01522">
    <property type="entry name" value="Polysacc_deac_1"/>
    <property type="match status" value="1"/>
</dbReference>
<evidence type="ECO:0000313" key="4">
    <source>
        <dbReference type="EMBL" id="PSL02072.1"/>
    </source>
</evidence>
<feature type="compositionally biased region" description="Gly residues" evidence="1">
    <location>
        <begin position="54"/>
        <end position="74"/>
    </location>
</feature>
<dbReference type="EMBL" id="PYGE01000011">
    <property type="protein sequence ID" value="PSL02072.1"/>
    <property type="molecule type" value="Genomic_DNA"/>
</dbReference>
<evidence type="ECO:0000256" key="2">
    <source>
        <dbReference type="SAM" id="SignalP"/>
    </source>
</evidence>
<keyword evidence="5" id="KW-1185">Reference proteome</keyword>
<keyword evidence="2" id="KW-0732">Signal</keyword>
<proteinExistence type="predicted"/>
<dbReference type="InterPro" id="IPR050248">
    <property type="entry name" value="Polysacc_deacetylase_ArnD"/>
</dbReference>
<dbReference type="InterPro" id="IPR002509">
    <property type="entry name" value="NODB_dom"/>
</dbReference>
<dbReference type="Gene3D" id="3.20.20.370">
    <property type="entry name" value="Glycoside hydrolase/deacetylase"/>
    <property type="match status" value="1"/>
</dbReference>
<feature type="domain" description="NodB homology" evidence="3">
    <location>
        <begin position="82"/>
        <end position="265"/>
    </location>
</feature>
<reference evidence="4 5" key="1">
    <citation type="submission" date="2018-03" db="EMBL/GenBank/DDBJ databases">
        <title>Genomic Encyclopedia of Archaeal and Bacterial Type Strains, Phase II (KMG-II): from individual species to whole genera.</title>
        <authorList>
            <person name="Goeker M."/>
        </authorList>
    </citation>
    <scope>NUCLEOTIDE SEQUENCE [LARGE SCALE GENOMIC DNA]</scope>
    <source>
        <strain evidence="4 5">DSM 45211</strain>
    </source>
</reference>
<dbReference type="PROSITE" id="PS51677">
    <property type="entry name" value="NODB"/>
    <property type="match status" value="1"/>
</dbReference>
<dbReference type="Proteomes" id="UP000243528">
    <property type="component" value="Unassembled WGS sequence"/>
</dbReference>
<feature type="chain" id="PRO_5015134376" evidence="2">
    <location>
        <begin position="24"/>
        <end position="271"/>
    </location>
</feature>
<dbReference type="CDD" id="cd10917">
    <property type="entry name" value="CE4_NodB_like_6s_7s"/>
    <property type="match status" value="1"/>
</dbReference>
<comment type="caution">
    <text evidence="4">The sequence shown here is derived from an EMBL/GenBank/DDBJ whole genome shotgun (WGS) entry which is preliminary data.</text>
</comment>
<dbReference type="AlphaFoldDB" id="A0A2P8DXY7"/>
<dbReference type="InterPro" id="IPR011330">
    <property type="entry name" value="Glyco_hydro/deAcase_b/a-brl"/>
</dbReference>
<dbReference type="GO" id="GO:0005975">
    <property type="term" value="P:carbohydrate metabolic process"/>
    <property type="evidence" value="ECO:0007669"/>
    <property type="project" value="InterPro"/>
</dbReference>
<sequence length="271" mass="28359">MNNLSWPACILIGVLLGMGFAAADRTVDQREQGTAAGPEAGAGEATPPARADGAGAGDAGGSGDGAPEDGGSGTTGNPNSDYALTLTFDDGPHPTYTPQILDILAEHDATAVFCVVGERVRAHPELVRRTVAEGHALCNHTFSHDDELGRRDQAAVESEISETNAAITAAVGRDVEVPYFRQPNTYVQPRIVSVLDSTGHRPLDWTVDPRDWSQPGTASIVQDVLSEVRPGAIVLLHDGGGDRSQTVAALERILDGLDTAGYRYELPGEGA</sequence>
<evidence type="ECO:0000313" key="5">
    <source>
        <dbReference type="Proteomes" id="UP000243528"/>
    </source>
</evidence>
<organism evidence="4 5">
    <name type="scientific">Haloactinopolyspora alba</name>
    <dbReference type="NCBI Taxonomy" id="648780"/>
    <lineage>
        <taxon>Bacteria</taxon>
        <taxon>Bacillati</taxon>
        <taxon>Actinomycetota</taxon>
        <taxon>Actinomycetes</taxon>
        <taxon>Jiangellales</taxon>
        <taxon>Jiangellaceae</taxon>
        <taxon>Haloactinopolyspora</taxon>
    </lineage>
</organism>
<dbReference type="OrthoDB" id="9763050at2"/>
<name>A0A2P8DXY7_9ACTN</name>
<feature type="signal peptide" evidence="2">
    <location>
        <begin position="1"/>
        <end position="23"/>
    </location>
</feature>
<dbReference type="RefSeq" id="WP_106538092.1">
    <property type="nucleotide sequence ID" value="NZ_PYGE01000011.1"/>
</dbReference>
<feature type="compositionally biased region" description="Low complexity" evidence="1">
    <location>
        <begin position="33"/>
        <end position="53"/>
    </location>
</feature>
<evidence type="ECO:0000259" key="3">
    <source>
        <dbReference type="PROSITE" id="PS51677"/>
    </source>
</evidence>
<feature type="region of interest" description="Disordered" evidence="1">
    <location>
        <begin position="29"/>
        <end position="89"/>
    </location>
</feature>
<dbReference type="PANTHER" id="PTHR10587">
    <property type="entry name" value="GLYCOSYL TRANSFERASE-RELATED"/>
    <property type="match status" value="1"/>
</dbReference>
<dbReference type="GO" id="GO:0016810">
    <property type="term" value="F:hydrolase activity, acting on carbon-nitrogen (but not peptide) bonds"/>
    <property type="evidence" value="ECO:0007669"/>
    <property type="project" value="InterPro"/>
</dbReference>
<accession>A0A2P8DXY7</accession>
<dbReference type="SUPFAM" id="SSF88713">
    <property type="entry name" value="Glycoside hydrolase/deacetylase"/>
    <property type="match status" value="1"/>
</dbReference>
<evidence type="ECO:0000256" key="1">
    <source>
        <dbReference type="SAM" id="MobiDB-lite"/>
    </source>
</evidence>